<comment type="caution">
    <text evidence="2">The sequence shown here is derived from an EMBL/GenBank/DDBJ whole genome shotgun (WGS) entry which is preliminary data.</text>
</comment>
<organism evidence="2 3">
    <name type="scientific">Streptomyces chengmaiensis</name>
    <dbReference type="NCBI Taxonomy" id="3040919"/>
    <lineage>
        <taxon>Bacteria</taxon>
        <taxon>Bacillati</taxon>
        <taxon>Actinomycetota</taxon>
        <taxon>Actinomycetes</taxon>
        <taxon>Kitasatosporales</taxon>
        <taxon>Streptomycetaceae</taxon>
        <taxon>Streptomyces</taxon>
    </lineage>
</organism>
<evidence type="ECO:0000259" key="1">
    <source>
        <dbReference type="Pfam" id="PF03167"/>
    </source>
</evidence>
<dbReference type="Proteomes" id="UP001223144">
    <property type="component" value="Unassembled WGS sequence"/>
</dbReference>
<accession>A0ABT6HVD9</accession>
<dbReference type="RefSeq" id="WP_279931812.1">
    <property type="nucleotide sequence ID" value="NZ_JARWBG010000046.1"/>
</dbReference>
<reference evidence="2 3" key="1">
    <citation type="submission" date="2023-04" db="EMBL/GenBank/DDBJ databases">
        <title>Streptomyces chengmaiensis sp. nov. isolated from the stem of mangrove plant in Hainan.</title>
        <authorList>
            <person name="Huang X."/>
            <person name="Zhou S."/>
            <person name="Chu X."/>
            <person name="Xie Y."/>
            <person name="Lin Y."/>
        </authorList>
    </citation>
    <scope>NUCLEOTIDE SEQUENCE [LARGE SCALE GENOMIC DNA]</scope>
    <source>
        <strain evidence="2 3">HNM0663</strain>
    </source>
</reference>
<protein>
    <submittedName>
        <fullName evidence="2">Uracil-DNA glycosylase</fullName>
    </submittedName>
</protein>
<evidence type="ECO:0000313" key="3">
    <source>
        <dbReference type="Proteomes" id="UP001223144"/>
    </source>
</evidence>
<name>A0ABT6HVD9_9ACTN</name>
<dbReference type="InterPro" id="IPR005122">
    <property type="entry name" value="Uracil-DNA_glycosylase-like"/>
</dbReference>
<dbReference type="Pfam" id="PF03167">
    <property type="entry name" value="UDG"/>
    <property type="match status" value="1"/>
</dbReference>
<sequence length="214" mass="24039">MARRMQDEAFRIEQEQGRYAPHVRPINEMVDALRDRDGRGWMPHVAPWHGGVEARALSILRDPGPKTQEGVGSGFLCVENDDPTAELQVQLFEEAGIAPRDVTPWNAYPWYINRSPKAAELQAGVEVLKQLLGLMPKVEVVLLQGSEAQDAWRRLLKTHPGVVRDRSLKVVSTYHPGRQALFVRDPDERARRAQHRVDSCQTVGDVLRGVGGQL</sequence>
<evidence type="ECO:0000313" key="2">
    <source>
        <dbReference type="EMBL" id="MDH2392683.1"/>
    </source>
</evidence>
<keyword evidence="3" id="KW-1185">Reference proteome</keyword>
<dbReference type="EMBL" id="JARWBG010000046">
    <property type="protein sequence ID" value="MDH2392683.1"/>
    <property type="molecule type" value="Genomic_DNA"/>
</dbReference>
<dbReference type="InterPro" id="IPR036895">
    <property type="entry name" value="Uracil-DNA_glycosylase-like_sf"/>
</dbReference>
<feature type="domain" description="Uracil-DNA glycosylase-like" evidence="1">
    <location>
        <begin position="90"/>
        <end position="177"/>
    </location>
</feature>
<dbReference type="SUPFAM" id="SSF52141">
    <property type="entry name" value="Uracil-DNA glycosylase-like"/>
    <property type="match status" value="1"/>
</dbReference>
<proteinExistence type="predicted"/>
<gene>
    <name evidence="2" type="ORF">QCN29_28670</name>
</gene>
<dbReference type="CDD" id="cd10035">
    <property type="entry name" value="UDG_like"/>
    <property type="match status" value="1"/>
</dbReference>
<dbReference type="Gene3D" id="3.40.470.10">
    <property type="entry name" value="Uracil-DNA glycosylase-like domain"/>
    <property type="match status" value="1"/>
</dbReference>